<protein>
    <submittedName>
        <fullName evidence="2">Uncharacterized protein</fullName>
    </submittedName>
</protein>
<keyword evidence="1" id="KW-1133">Transmembrane helix</keyword>
<keyword evidence="1" id="KW-0472">Membrane</keyword>
<keyword evidence="3" id="KW-1185">Reference proteome</keyword>
<evidence type="ECO:0000313" key="3">
    <source>
        <dbReference type="Proteomes" id="UP001597297"/>
    </source>
</evidence>
<dbReference type="RefSeq" id="WP_377095618.1">
    <property type="nucleotide sequence ID" value="NZ_JBHSJM010000001.1"/>
</dbReference>
<dbReference type="EMBL" id="JBHUJC010000018">
    <property type="protein sequence ID" value="MFD2276032.1"/>
    <property type="molecule type" value="Genomic_DNA"/>
</dbReference>
<feature type="transmembrane region" description="Helical" evidence="1">
    <location>
        <begin position="6"/>
        <end position="22"/>
    </location>
</feature>
<dbReference type="Proteomes" id="UP001597297">
    <property type="component" value="Unassembled WGS sequence"/>
</dbReference>
<reference evidence="3" key="1">
    <citation type="journal article" date="2019" name="Int. J. Syst. Evol. Microbiol.">
        <title>The Global Catalogue of Microorganisms (GCM) 10K type strain sequencing project: providing services to taxonomists for standard genome sequencing and annotation.</title>
        <authorList>
            <consortium name="The Broad Institute Genomics Platform"/>
            <consortium name="The Broad Institute Genome Sequencing Center for Infectious Disease"/>
            <person name="Wu L."/>
            <person name="Ma J."/>
        </authorList>
    </citation>
    <scope>NUCLEOTIDE SEQUENCE [LARGE SCALE GENOMIC DNA]</scope>
    <source>
        <strain evidence="3">JCM 16545</strain>
    </source>
</reference>
<organism evidence="2 3">
    <name type="scientific">Rubritalea spongiae</name>
    <dbReference type="NCBI Taxonomy" id="430797"/>
    <lineage>
        <taxon>Bacteria</taxon>
        <taxon>Pseudomonadati</taxon>
        <taxon>Verrucomicrobiota</taxon>
        <taxon>Verrucomicrobiia</taxon>
        <taxon>Verrucomicrobiales</taxon>
        <taxon>Rubritaleaceae</taxon>
        <taxon>Rubritalea</taxon>
    </lineage>
</organism>
<keyword evidence="1" id="KW-0812">Transmembrane</keyword>
<gene>
    <name evidence="2" type="ORF">ACFSQZ_06095</name>
</gene>
<name>A0ABW5E0B6_9BACT</name>
<sequence length="201" mass="22064">MLKTVTIVSVVVALGGLTWLLLDRDATQNRDADVTVQAELTNIVDTLSEKEKRARSAELRARASRSLRFDQSSAKLQNNPMDRSELSEAALLLDDPELSDQQAMEAIHGLLASLRVTVYRGDYPTGLNVEVTNSLLGDNPTKVGVLPGDSPRINENGELVDEHGTPYWIHSPSYAELTIRSAGADRILFTGDDLMYPDEVD</sequence>
<evidence type="ECO:0000256" key="1">
    <source>
        <dbReference type="SAM" id="Phobius"/>
    </source>
</evidence>
<proteinExistence type="predicted"/>
<accession>A0ABW5E0B6</accession>
<comment type="caution">
    <text evidence="2">The sequence shown here is derived from an EMBL/GenBank/DDBJ whole genome shotgun (WGS) entry which is preliminary data.</text>
</comment>
<evidence type="ECO:0000313" key="2">
    <source>
        <dbReference type="EMBL" id="MFD2276032.1"/>
    </source>
</evidence>